<protein>
    <recommendedName>
        <fullName evidence="3">Peptidase S8</fullName>
    </recommendedName>
</protein>
<comment type="caution">
    <text evidence="1">The sequence shown here is derived from an EMBL/GenBank/DDBJ whole genome shotgun (WGS) entry which is preliminary data.</text>
</comment>
<dbReference type="Gene3D" id="3.40.50.200">
    <property type="entry name" value="Peptidase S8/S53 domain"/>
    <property type="match status" value="1"/>
</dbReference>
<accession>A0A537IHG7</accession>
<evidence type="ECO:0000313" key="2">
    <source>
        <dbReference type="Proteomes" id="UP000318834"/>
    </source>
</evidence>
<feature type="non-terminal residue" evidence="1">
    <location>
        <position position="129"/>
    </location>
</feature>
<proteinExistence type="predicted"/>
<dbReference type="InterPro" id="IPR036852">
    <property type="entry name" value="Peptidase_S8/S53_dom_sf"/>
</dbReference>
<dbReference type="GO" id="GO:0006508">
    <property type="term" value="P:proteolysis"/>
    <property type="evidence" value="ECO:0007669"/>
    <property type="project" value="InterPro"/>
</dbReference>
<dbReference type="GO" id="GO:0004252">
    <property type="term" value="F:serine-type endopeptidase activity"/>
    <property type="evidence" value="ECO:0007669"/>
    <property type="project" value="InterPro"/>
</dbReference>
<reference evidence="1 2" key="1">
    <citation type="journal article" date="2019" name="Nat. Microbiol.">
        <title>Mediterranean grassland soil C-N compound turnover is dependent on rainfall and depth, and is mediated by genomically divergent microorganisms.</title>
        <authorList>
            <person name="Diamond S."/>
            <person name="Andeer P.F."/>
            <person name="Li Z."/>
            <person name="Crits-Christoph A."/>
            <person name="Burstein D."/>
            <person name="Anantharaman K."/>
            <person name="Lane K.R."/>
            <person name="Thomas B.C."/>
            <person name="Pan C."/>
            <person name="Northen T.R."/>
            <person name="Banfield J.F."/>
        </authorList>
    </citation>
    <scope>NUCLEOTIDE SEQUENCE [LARGE SCALE GENOMIC DNA]</scope>
    <source>
        <strain evidence="1">NP_8</strain>
    </source>
</reference>
<dbReference type="Proteomes" id="UP000318834">
    <property type="component" value="Unassembled WGS sequence"/>
</dbReference>
<sequence length="129" mass="13630">MNFAPLYSVIRRTAAAVAVIFLAALIGVGGPPQAVTSVVTFHPAVSDFQFITASETPPTQAQCASVNRRCFNATAMQNSYNLGPLYGQGFDGRGITIGIVDSFGSDTMAHDLRVFNDAFGLPHMCGEEG</sequence>
<gene>
    <name evidence="1" type="ORF">E6H05_13365</name>
</gene>
<evidence type="ECO:0000313" key="1">
    <source>
        <dbReference type="EMBL" id="TMI70723.1"/>
    </source>
</evidence>
<evidence type="ECO:0008006" key="3">
    <source>
        <dbReference type="Google" id="ProtNLM"/>
    </source>
</evidence>
<organism evidence="1 2">
    <name type="scientific">Candidatus Segetimicrobium genomatis</name>
    <dbReference type="NCBI Taxonomy" id="2569760"/>
    <lineage>
        <taxon>Bacteria</taxon>
        <taxon>Bacillati</taxon>
        <taxon>Candidatus Sysuimicrobiota</taxon>
        <taxon>Candidatus Sysuimicrobiia</taxon>
        <taxon>Candidatus Sysuimicrobiales</taxon>
        <taxon>Candidatus Segetimicrobiaceae</taxon>
        <taxon>Candidatus Segetimicrobium</taxon>
    </lineage>
</organism>
<dbReference type="EMBL" id="VBAP01000136">
    <property type="protein sequence ID" value="TMI70723.1"/>
    <property type="molecule type" value="Genomic_DNA"/>
</dbReference>
<dbReference type="AlphaFoldDB" id="A0A537IHG7"/>
<name>A0A537IHG7_9BACT</name>